<protein>
    <submittedName>
        <fullName evidence="2">Protein CBG03116</fullName>
    </submittedName>
</protein>
<gene>
    <name evidence="2 4" type="ORF">CBG03116</name>
    <name evidence="2" type="ORF">CBG_03116</name>
</gene>
<keyword evidence="1" id="KW-0812">Transmembrane</keyword>
<dbReference type="HOGENOM" id="CLU_465580_0_0_1"/>
<organism evidence="2 3">
    <name type="scientific">Caenorhabditis briggsae</name>
    <dbReference type="NCBI Taxonomy" id="6238"/>
    <lineage>
        <taxon>Eukaryota</taxon>
        <taxon>Metazoa</taxon>
        <taxon>Ecdysozoa</taxon>
        <taxon>Nematoda</taxon>
        <taxon>Chromadorea</taxon>
        <taxon>Rhabditida</taxon>
        <taxon>Rhabditina</taxon>
        <taxon>Rhabditomorpha</taxon>
        <taxon>Rhabditoidea</taxon>
        <taxon>Rhabditidae</taxon>
        <taxon>Peloderinae</taxon>
        <taxon>Caenorhabditis</taxon>
    </lineage>
</organism>
<keyword evidence="3" id="KW-1185">Reference proteome</keyword>
<reference evidence="2 3" key="1">
    <citation type="journal article" date="2003" name="PLoS Biol.">
        <title>The genome sequence of Caenorhabditis briggsae: a platform for comparative genomics.</title>
        <authorList>
            <person name="Stein L.D."/>
            <person name="Bao Z."/>
            <person name="Blasiar D."/>
            <person name="Blumenthal T."/>
            <person name="Brent M.R."/>
            <person name="Chen N."/>
            <person name="Chinwalla A."/>
            <person name="Clarke L."/>
            <person name="Clee C."/>
            <person name="Coghlan A."/>
            <person name="Coulson A."/>
            <person name="D'Eustachio P."/>
            <person name="Fitch D.H."/>
            <person name="Fulton L.A."/>
            <person name="Fulton R.E."/>
            <person name="Griffiths-Jones S."/>
            <person name="Harris T.W."/>
            <person name="Hillier L.W."/>
            <person name="Kamath R."/>
            <person name="Kuwabara P.E."/>
            <person name="Mardis E.R."/>
            <person name="Marra M.A."/>
            <person name="Miner T.L."/>
            <person name="Minx P."/>
            <person name="Mullikin J.C."/>
            <person name="Plumb R.W."/>
            <person name="Rogers J."/>
            <person name="Schein J.E."/>
            <person name="Sohrmann M."/>
            <person name="Spieth J."/>
            <person name="Stajich J.E."/>
            <person name="Wei C."/>
            <person name="Willey D."/>
            <person name="Wilson R.K."/>
            <person name="Durbin R."/>
            <person name="Waterston R.H."/>
        </authorList>
    </citation>
    <scope>NUCLEOTIDE SEQUENCE [LARGE SCALE GENOMIC DNA]</scope>
    <source>
        <strain evidence="2 3">AF16</strain>
    </source>
</reference>
<name>A8WSR4_CAEBR</name>
<accession>A8WSR4</accession>
<dbReference type="CTD" id="8572817"/>
<keyword evidence="1" id="KW-1133">Transmembrane helix</keyword>
<dbReference type="WormBase" id="CBG03116">
    <property type="protein sequence ID" value="CBP44031"/>
    <property type="gene ID" value="WBGene00026046"/>
</dbReference>
<dbReference type="RefSeq" id="XP_002631302.1">
    <property type="nucleotide sequence ID" value="XM_002631256.1"/>
</dbReference>
<dbReference type="Proteomes" id="UP000008549">
    <property type="component" value="Unassembled WGS sequence"/>
</dbReference>
<evidence type="ECO:0000313" key="3">
    <source>
        <dbReference type="Proteomes" id="UP000008549"/>
    </source>
</evidence>
<dbReference type="AlphaFoldDB" id="A8WSR4"/>
<keyword evidence="1" id="KW-0472">Membrane</keyword>
<proteinExistence type="predicted"/>
<dbReference type="GeneID" id="8572817"/>
<dbReference type="EMBL" id="HE601438">
    <property type="protein sequence ID" value="CAP23523.1"/>
    <property type="molecule type" value="Genomic_DNA"/>
</dbReference>
<reference evidence="2 3" key="2">
    <citation type="journal article" date="2011" name="PLoS Genet.">
        <title>Caenorhabditis briggsae recombinant inbred line genotypes reveal inter-strain incompatibility and the evolution of recombination.</title>
        <authorList>
            <person name="Ross J.A."/>
            <person name="Koboldt D.C."/>
            <person name="Staisch J.E."/>
            <person name="Chamberlin H.M."/>
            <person name="Gupta B.P."/>
            <person name="Miller R.D."/>
            <person name="Baird S.E."/>
            <person name="Haag E.S."/>
        </authorList>
    </citation>
    <scope>NUCLEOTIDE SEQUENCE [LARGE SCALE GENOMIC DNA]</scope>
    <source>
        <strain evidence="2 3">AF16</strain>
    </source>
</reference>
<dbReference type="InParanoid" id="A8WSR4"/>
<dbReference type="eggNOG" id="ENOG502THSZ">
    <property type="taxonomic scope" value="Eukaryota"/>
</dbReference>
<evidence type="ECO:0000313" key="4">
    <source>
        <dbReference type="WormBase" id="CBG03116"/>
    </source>
</evidence>
<feature type="transmembrane region" description="Helical" evidence="1">
    <location>
        <begin position="51"/>
        <end position="73"/>
    </location>
</feature>
<dbReference type="KEGG" id="cbr:CBG_03116"/>
<evidence type="ECO:0000256" key="1">
    <source>
        <dbReference type="SAM" id="Phobius"/>
    </source>
</evidence>
<sequence length="586" mass="66746">MSSQQQVSSRQLSHKPVENLVHRDVLAPDKPPRVRWHSEFHVWICRNVGQLLLFILFLAVCFVLGPCLISFMYPNVIVPFNTKLDWKCKRLESYSQLKASNLAWETNLMAAGSSVNIQVYVRDKNTTLEDLEKILLVIDDCGFDDFGENVVLCRPVSKNAPRSTFKQSVKVAEICYHYIRQITKKAIIASYGKGITANILLATAVKLREEYCYSFGTIFIEDPIMDVKNEFKKNSWIGISFMLPYFREQMMTDTIQDYGFHEAEVGDNIKRVHTTVRAVAEEDFESIYGANGGLVTKGKKKDIFLYMKPGYGAPKVPGNSSFQFRHSNEGECAKKANIPLTSDYLLLTNSSPPSSSPSLFFHFYFSYDCFHWSVILDSFQDYIYFSKINTFFIFVILLSLLLSLRFKNNLPDSVNTYFEHLNFFLICNSCMYFIDVFEEDTSDALIRSMMKGFWCVISFPGAQKDISGYVGRDISVSARFSIKLDFLERIRRKSPRATILFAVNPDKGAFPLLMTLPYENYNNQATSSSGEGGTEVTELTAGRLESVAEDGSTLKILFNNSPKIYILAMEYKIWQPNDNSSSRLGS</sequence>
<dbReference type="FunCoup" id="A8WSR4">
    <property type="interactions" value="271"/>
</dbReference>
<evidence type="ECO:0000313" key="2">
    <source>
        <dbReference type="EMBL" id="CAP23523.1"/>
    </source>
</evidence>
<feature type="transmembrane region" description="Helical" evidence="1">
    <location>
        <begin position="382"/>
        <end position="404"/>
    </location>
</feature>